<dbReference type="GO" id="GO:0098505">
    <property type="term" value="F:G-rich strand telomeric DNA binding"/>
    <property type="evidence" value="ECO:0007669"/>
    <property type="project" value="TreeGrafter"/>
</dbReference>
<dbReference type="GO" id="GO:0046872">
    <property type="term" value="F:metal ion binding"/>
    <property type="evidence" value="ECO:0007669"/>
    <property type="project" value="UniProtKB-UniRule"/>
</dbReference>
<evidence type="ECO:0000256" key="7">
    <source>
        <dbReference type="ARBA" id="ARBA00023242"/>
    </source>
</evidence>
<dbReference type="InterPro" id="IPR012340">
    <property type="entry name" value="NA-bd_OB-fold"/>
</dbReference>
<protein>
    <recommendedName>
        <fullName evidence="9">Peroxidase</fullName>
        <ecNumber evidence="9">1.11.1.-</ecNumber>
    </recommendedName>
</protein>
<feature type="compositionally biased region" description="Basic and acidic residues" evidence="10">
    <location>
        <begin position="818"/>
        <end position="829"/>
    </location>
</feature>
<dbReference type="EC" id="1.11.1.-" evidence="9"/>
<evidence type="ECO:0000256" key="3">
    <source>
        <dbReference type="ARBA" id="ARBA00008442"/>
    </source>
</evidence>
<evidence type="ECO:0000256" key="1">
    <source>
        <dbReference type="ARBA" id="ARBA00004123"/>
    </source>
</evidence>
<dbReference type="Pfam" id="PF16686">
    <property type="entry name" value="POT1PC"/>
    <property type="match status" value="1"/>
</dbReference>
<evidence type="ECO:0000313" key="12">
    <source>
        <dbReference type="EMBL" id="KAF7779041.1"/>
    </source>
</evidence>
<dbReference type="Pfam" id="PF02765">
    <property type="entry name" value="POT1"/>
    <property type="match status" value="1"/>
</dbReference>
<comment type="subcellular location">
    <subcellularLocation>
        <location evidence="2">Chromosome</location>
        <location evidence="2">Telomere</location>
    </subcellularLocation>
    <subcellularLocation>
        <location evidence="1">Nucleus</location>
    </subcellularLocation>
</comment>
<dbReference type="GO" id="GO:0010521">
    <property type="term" value="F:telomerase inhibitor activity"/>
    <property type="evidence" value="ECO:0007669"/>
    <property type="project" value="TreeGrafter"/>
</dbReference>
<reference evidence="12 13" key="1">
    <citation type="journal article" name="Sci. Rep.">
        <title>Telomere-to-telomere assembled and centromere annotated genomes of the two main subspecies of the button mushroom Agaricus bisporus reveal especially polymorphic chromosome ends.</title>
        <authorList>
            <person name="Sonnenberg A.S.M."/>
            <person name="Sedaghat-Telgerd N."/>
            <person name="Lavrijssen B."/>
            <person name="Ohm R.A."/>
            <person name="Hendrickx P.M."/>
            <person name="Scholtmeijer K."/>
            <person name="Baars J.J.P."/>
            <person name="van Peer A."/>
        </authorList>
    </citation>
    <scope>NUCLEOTIDE SEQUENCE [LARGE SCALE GENOMIC DNA]</scope>
    <source>
        <strain evidence="12 13">H119_p4</strain>
    </source>
</reference>
<evidence type="ECO:0000256" key="9">
    <source>
        <dbReference type="RuleBase" id="RU363051"/>
    </source>
</evidence>
<dbReference type="EMBL" id="JABXXO010000004">
    <property type="protein sequence ID" value="KAF7779041.1"/>
    <property type="molecule type" value="Genomic_DNA"/>
</dbReference>
<accession>A0A8H7F739</accession>
<dbReference type="InterPro" id="IPR011564">
    <property type="entry name" value="Telomer_end-bd_POT1/Cdc13"/>
</dbReference>
<dbReference type="GO" id="GO:0006979">
    <property type="term" value="P:response to oxidative stress"/>
    <property type="evidence" value="ECO:0007669"/>
    <property type="project" value="InterPro"/>
</dbReference>
<evidence type="ECO:0000256" key="6">
    <source>
        <dbReference type="ARBA" id="ARBA00023125"/>
    </source>
</evidence>
<evidence type="ECO:0000256" key="8">
    <source>
        <dbReference type="RuleBase" id="RU004241"/>
    </source>
</evidence>
<dbReference type="Gene3D" id="2.40.50.140">
    <property type="entry name" value="Nucleic acid-binding proteins"/>
    <property type="match status" value="3"/>
</dbReference>
<evidence type="ECO:0000313" key="13">
    <source>
        <dbReference type="Proteomes" id="UP000629468"/>
    </source>
</evidence>
<evidence type="ECO:0000256" key="2">
    <source>
        <dbReference type="ARBA" id="ARBA00004574"/>
    </source>
</evidence>
<keyword evidence="9" id="KW-0732">Signal</keyword>
<dbReference type="InterPro" id="IPR002016">
    <property type="entry name" value="Haem_peroxidase"/>
</dbReference>
<evidence type="ECO:0000256" key="4">
    <source>
        <dbReference type="ARBA" id="ARBA00022454"/>
    </source>
</evidence>
<dbReference type="SUPFAM" id="SSF50249">
    <property type="entry name" value="Nucleic acid-binding proteins"/>
    <property type="match status" value="2"/>
</dbReference>
<dbReference type="SUPFAM" id="SSF48113">
    <property type="entry name" value="Heme-dependent peroxidases"/>
    <property type="match status" value="1"/>
</dbReference>
<dbReference type="InterPro" id="IPR028389">
    <property type="entry name" value="POT1"/>
</dbReference>
<evidence type="ECO:0000259" key="11">
    <source>
        <dbReference type="PROSITE" id="PS50873"/>
    </source>
</evidence>
<dbReference type="GO" id="GO:0032210">
    <property type="term" value="P:regulation of telomere maintenance via telomerase"/>
    <property type="evidence" value="ECO:0007669"/>
    <property type="project" value="TreeGrafter"/>
</dbReference>
<keyword evidence="7" id="KW-0539">Nucleus</keyword>
<organism evidence="12 13">
    <name type="scientific">Agaricus bisporus var. burnettii</name>
    <dbReference type="NCBI Taxonomy" id="192524"/>
    <lineage>
        <taxon>Eukaryota</taxon>
        <taxon>Fungi</taxon>
        <taxon>Dikarya</taxon>
        <taxon>Basidiomycota</taxon>
        <taxon>Agaricomycotina</taxon>
        <taxon>Agaricomycetes</taxon>
        <taxon>Agaricomycetidae</taxon>
        <taxon>Agaricales</taxon>
        <taxon>Agaricineae</taxon>
        <taxon>Agaricaceae</taxon>
        <taxon>Agaricus</taxon>
    </lineage>
</organism>
<dbReference type="SMART" id="SM00976">
    <property type="entry name" value="Telo_bind"/>
    <property type="match status" value="1"/>
</dbReference>
<evidence type="ECO:0000256" key="5">
    <source>
        <dbReference type="ARBA" id="ARBA00022895"/>
    </source>
</evidence>
<dbReference type="CDD" id="cd04497">
    <property type="entry name" value="hPOT1_OB1_like"/>
    <property type="match status" value="1"/>
</dbReference>
<dbReference type="PANTHER" id="PTHR14513:SF0">
    <property type="entry name" value="PROTECTION OF TELOMERES PROTEIN 1"/>
    <property type="match status" value="1"/>
</dbReference>
<dbReference type="PROSITE" id="PS50873">
    <property type="entry name" value="PEROXIDASE_4"/>
    <property type="match status" value="1"/>
</dbReference>
<dbReference type="Gene3D" id="1.10.420.10">
    <property type="entry name" value="Peroxidase, domain 2"/>
    <property type="match status" value="1"/>
</dbReference>
<dbReference type="InterPro" id="IPR010255">
    <property type="entry name" value="Haem_peroxidase_sf"/>
</dbReference>
<feature type="domain" description="Plant heme peroxidase family profile" evidence="11">
    <location>
        <begin position="68"/>
        <end position="308"/>
    </location>
</feature>
<keyword evidence="6" id="KW-0238">DNA-binding</keyword>
<dbReference type="GO" id="GO:0004601">
    <property type="term" value="F:peroxidase activity"/>
    <property type="evidence" value="ECO:0007669"/>
    <property type="project" value="UniProtKB-KW"/>
</dbReference>
<dbReference type="GO" id="GO:0016233">
    <property type="term" value="P:telomere capping"/>
    <property type="evidence" value="ECO:0007669"/>
    <property type="project" value="TreeGrafter"/>
</dbReference>
<feature type="region of interest" description="Disordered" evidence="10">
    <location>
        <begin position="807"/>
        <end position="902"/>
    </location>
</feature>
<feature type="chain" id="PRO_5034884556" description="Peroxidase" evidence="9">
    <location>
        <begin position="26"/>
        <end position="1616"/>
    </location>
</feature>
<comment type="caution">
    <text evidence="12">The sequence shown here is derived from an EMBL/GenBank/DDBJ whole genome shotgun (WGS) entry which is preliminary data.</text>
</comment>
<comment type="similarity">
    <text evidence="3">Belongs to the telombin family.</text>
</comment>
<dbReference type="Gene3D" id="1.10.520.10">
    <property type="match status" value="1"/>
</dbReference>
<evidence type="ECO:0000256" key="10">
    <source>
        <dbReference type="SAM" id="MobiDB-lite"/>
    </source>
</evidence>
<dbReference type="Pfam" id="PF00141">
    <property type="entry name" value="peroxidase"/>
    <property type="match status" value="1"/>
</dbReference>
<comment type="similarity">
    <text evidence="8">Belongs to the peroxidase family.</text>
</comment>
<feature type="signal peptide" evidence="9">
    <location>
        <begin position="1"/>
        <end position="25"/>
    </location>
</feature>
<dbReference type="GO" id="GO:0000783">
    <property type="term" value="C:nuclear telomere cap complex"/>
    <property type="evidence" value="ECO:0007669"/>
    <property type="project" value="TreeGrafter"/>
</dbReference>
<sequence>MLLARTSRLLADLLAAGIWCTSVSAGYSWPSPQYEALETFLYEGRRYDGSNLASLQHPCKNRSDTGASIGAEWLRLAYHDVSTRDAEAGTGGLDGSIAYELDREENAGQAMSASLADFESFSNKYVSRSDVIAAGTIFAVASCGGPIIPFRGGRFDAVTAASSSFSVPEPFQDFQTHLDMFRRQGFSQTEMITLVACGHTIGGVRNTDFPHIVSPKGDSEKPTLENFDPSPQYDNLVVQQYLDGSTNNPLVVHPNKTITSDFRIFSSDNNATMKSLSSPDAYLNSCRTVLEKMLNMVPSNVALTDEIRLLQEKVFNVQLTLEHGELVFKASLRLAQSVGSSPSKGRVVRMFWCNRYGDDKDCSTNANVVFQAASTQDSPEISPITERLGYYFINHQFVVKVDPSKSISLFWFESDEHDGSTPKIIDNGGSGYQFDQDRILYVPMSSQLDITGGDEASKVYQIVAAVRSDVSPSRVYMSGFDNAIPKHGPAITIAEDLTLNTTLSPVEGYNFYSTSIQSAGLQLTVDLHADIDGNTYTVDFQQTYFLGSSLPYTPPTNSNITAVAQIPGESTDTNSIARSAFRGPTKVRGRVQVVASLSARAKIQTRQSCFRALFVSPNVMKRPRDNEDDTTNKRRRKNLASDIFDDESLSNCLCNVQGLNSAIGYFTGSVSMRWSPGGKKFIFQLTSRCCVTLSRTHKINVTFEGDWIESMHARWGLLSIMENIQLSLDGVTSVYPQTSKQTAKLVYTDGVMYRKMREGKETEACFINSWQLQEEQDKQEDLDWFATPTVPLNGSLSEFVRTASAAGLKSVPSPKENQTSEKHDDDSSLSKENLPPVDEHPTKQQDVVSTATSRVPPQPASISEANVVVNAQQTTSENQSRPPLSRKQEKKAKKKLARAEKAQREALAQLAISSGAANTATATSSSQMQVSNHLPVRVDANAQVVKLGELLPVEDNPAGWMARLRRFKGNYKMLKDATDDKSRINIIGVVRSVKPPRLSTKSDWTSNVYLQDPSLFPDGEQYTTNDYTVNFFQRRFKEWLPQVNIGDILVLRDIKVQNHSGNLFGVGYYDRAKWAVYSIKDECFVPPKLDQAPKEQELVDGGIKFTPFLSASEPEERYCQQLSAWWKEKNKDSAESSGHVYSLSESTIPGRTRRQHLLLCDAGPDVEPGGYFDCTFEVVNAYQSKDYPPTLYVTDYTKNAIVAPCQTKWCPPGLNDYIVKFELWDAAVSLAPSLVPGTYWTVRNARLKRGHDGYVEGKIVEKKFSKLEPDSEYAPLQELLKRKKEWETANKPRQTRFEHKLLKDVGDGDYANCTVELLHASKGYDEAYLEVTDYTAHPKMSSYRYEKDWSLDLEGLIVSVHLRDAQVQHAKTLRPGFFLNIKNLRLKDNRVQKRFQGDLGGHDVLVHRLDIHHPNDDLKALLERKKVWQKMKDAKLVAQEQRKSSDRVLDLAKRPNLTIKELKSHPKKMLKVRVIARVVAYHPIPSVWIHAWCSKCKQRIPDDKRACHNCQDMDHEFVRWKFRLLLRVEDRNGDAMDVVLGDQSDFLRGFEIGDYFHHPSILSSISKRLEPLLGDSKVDQREETGKDLDNDYVGLIIARHESSRIEPMYILFDVET</sequence>
<keyword evidence="4" id="KW-0158">Chromosome</keyword>
<gene>
    <name evidence="12" type="ORF">Agabi119p4_3386</name>
</gene>
<dbReference type="Proteomes" id="UP000629468">
    <property type="component" value="Unassembled WGS sequence"/>
</dbReference>
<dbReference type="PRINTS" id="PR00458">
    <property type="entry name" value="PEROXIDASE"/>
</dbReference>
<proteinExistence type="inferred from homology"/>
<keyword evidence="9" id="KW-0575">Peroxidase</keyword>
<dbReference type="PANTHER" id="PTHR14513">
    <property type="entry name" value="PROTECTION OF TELOMERES 1"/>
    <property type="match status" value="1"/>
</dbReference>
<dbReference type="InterPro" id="IPR032042">
    <property type="entry name" value="POT1PC"/>
</dbReference>
<name>A0A8H7F739_AGABI</name>
<dbReference type="GO" id="GO:0020037">
    <property type="term" value="F:heme binding"/>
    <property type="evidence" value="ECO:0007669"/>
    <property type="project" value="UniProtKB-UniRule"/>
</dbReference>
<keyword evidence="5" id="KW-0779">Telomere</keyword>
<keyword evidence="9" id="KW-0560">Oxidoreductase</keyword>
<feature type="compositionally biased region" description="Polar residues" evidence="10">
    <location>
        <begin position="844"/>
        <end position="882"/>
    </location>
</feature>